<accession>A0A6J8B199</accession>
<dbReference type="EMBL" id="CACVKT020002381">
    <property type="protein sequence ID" value="CAC5377628.1"/>
    <property type="molecule type" value="Genomic_DNA"/>
</dbReference>
<evidence type="ECO:0000313" key="1">
    <source>
        <dbReference type="EMBL" id="CAC5377628.1"/>
    </source>
</evidence>
<dbReference type="OrthoDB" id="6108512at2759"/>
<reference evidence="1 2" key="1">
    <citation type="submission" date="2020-06" db="EMBL/GenBank/DDBJ databases">
        <authorList>
            <person name="Li R."/>
            <person name="Bekaert M."/>
        </authorList>
    </citation>
    <scope>NUCLEOTIDE SEQUENCE [LARGE SCALE GENOMIC DNA]</scope>
    <source>
        <strain evidence="2">wild</strain>
    </source>
</reference>
<protein>
    <recommendedName>
        <fullName evidence="3">Reverse transcriptase RNase H-like domain-containing protein</fullName>
    </recommendedName>
</protein>
<sequence>MCQNKSKCFDNSILKADDIEACIGGALWKTWYDFKPREIQRCTRIIANAKTFLPFFCHEDLWIRGFKITLVDSCFTHGTEIRYAPVEGKALDVVDALDKARYFVLGYEELIIAVDQKPLLKTFGKRSLHPITNTRLRNLNEKSECRMIHIPGAKHRSADAVLRNPTASSSKELKLIDDIILITEDRNQFDYLSFQDTRHNFLY</sequence>
<evidence type="ECO:0000313" key="2">
    <source>
        <dbReference type="Proteomes" id="UP000507470"/>
    </source>
</evidence>
<name>A0A6J8B199_MYTCO</name>
<keyword evidence="2" id="KW-1185">Reference proteome</keyword>
<gene>
    <name evidence="1" type="ORF">MCOR_13922</name>
</gene>
<evidence type="ECO:0008006" key="3">
    <source>
        <dbReference type="Google" id="ProtNLM"/>
    </source>
</evidence>
<dbReference type="Proteomes" id="UP000507470">
    <property type="component" value="Unassembled WGS sequence"/>
</dbReference>
<organism evidence="1 2">
    <name type="scientific">Mytilus coruscus</name>
    <name type="common">Sea mussel</name>
    <dbReference type="NCBI Taxonomy" id="42192"/>
    <lineage>
        <taxon>Eukaryota</taxon>
        <taxon>Metazoa</taxon>
        <taxon>Spiralia</taxon>
        <taxon>Lophotrochozoa</taxon>
        <taxon>Mollusca</taxon>
        <taxon>Bivalvia</taxon>
        <taxon>Autobranchia</taxon>
        <taxon>Pteriomorphia</taxon>
        <taxon>Mytilida</taxon>
        <taxon>Mytiloidea</taxon>
        <taxon>Mytilidae</taxon>
        <taxon>Mytilinae</taxon>
        <taxon>Mytilus</taxon>
    </lineage>
</organism>
<dbReference type="AlphaFoldDB" id="A0A6J8B199"/>
<proteinExistence type="predicted"/>